<dbReference type="Proteomes" id="UP000679352">
    <property type="component" value="Chromosome"/>
</dbReference>
<dbReference type="AlphaFoldDB" id="A0A975S0T6"/>
<evidence type="ECO:0000313" key="8">
    <source>
        <dbReference type="EMBL" id="QWK90484.1"/>
    </source>
</evidence>
<dbReference type="KEGG" id="gfu:KM031_00735"/>
<feature type="transmembrane region" description="Helical" evidence="6">
    <location>
        <begin position="239"/>
        <end position="259"/>
    </location>
</feature>
<dbReference type="PANTHER" id="PTHR22911">
    <property type="entry name" value="ACYL-MALONYL CONDENSING ENZYME-RELATED"/>
    <property type="match status" value="1"/>
</dbReference>
<keyword evidence="5 6" id="KW-0472">Membrane</keyword>
<dbReference type="Gene3D" id="1.10.3730.20">
    <property type="match status" value="1"/>
</dbReference>
<evidence type="ECO:0000256" key="3">
    <source>
        <dbReference type="ARBA" id="ARBA00022692"/>
    </source>
</evidence>
<dbReference type="SUPFAM" id="SSF103481">
    <property type="entry name" value="Multidrug resistance efflux transporter EmrE"/>
    <property type="match status" value="2"/>
</dbReference>
<feature type="transmembrane region" description="Helical" evidence="6">
    <location>
        <begin position="125"/>
        <end position="141"/>
    </location>
</feature>
<keyword evidence="3 6" id="KW-0812">Transmembrane</keyword>
<protein>
    <submittedName>
        <fullName evidence="8">DMT family transporter</fullName>
    </submittedName>
</protein>
<feature type="transmembrane region" description="Helical" evidence="6">
    <location>
        <begin position="42"/>
        <end position="62"/>
    </location>
</feature>
<keyword evidence="9" id="KW-1185">Reference proteome</keyword>
<feature type="transmembrane region" description="Helical" evidence="6">
    <location>
        <begin position="147"/>
        <end position="169"/>
    </location>
</feature>
<feature type="domain" description="EamA" evidence="7">
    <location>
        <begin position="150"/>
        <end position="280"/>
    </location>
</feature>
<evidence type="ECO:0000259" key="7">
    <source>
        <dbReference type="Pfam" id="PF00892"/>
    </source>
</evidence>
<dbReference type="InterPro" id="IPR000620">
    <property type="entry name" value="EamA_dom"/>
</dbReference>
<evidence type="ECO:0000256" key="2">
    <source>
        <dbReference type="ARBA" id="ARBA00009853"/>
    </source>
</evidence>
<feature type="transmembrane region" description="Helical" evidence="6">
    <location>
        <begin position="100"/>
        <end position="118"/>
    </location>
</feature>
<evidence type="ECO:0000256" key="5">
    <source>
        <dbReference type="ARBA" id="ARBA00023136"/>
    </source>
</evidence>
<feature type="transmembrane region" description="Helical" evidence="6">
    <location>
        <begin position="211"/>
        <end position="232"/>
    </location>
</feature>
<organism evidence="8 9">
    <name type="scientific">Gemmobacter fulvus</name>
    <dbReference type="NCBI Taxonomy" id="2840474"/>
    <lineage>
        <taxon>Bacteria</taxon>
        <taxon>Pseudomonadati</taxon>
        <taxon>Pseudomonadota</taxon>
        <taxon>Alphaproteobacteria</taxon>
        <taxon>Rhodobacterales</taxon>
        <taxon>Paracoccaceae</taxon>
        <taxon>Gemmobacter</taxon>
    </lineage>
</organism>
<evidence type="ECO:0000256" key="1">
    <source>
        <dbReference type="ARBA" id="ARBA00004141"/>
    </source>
</evidence>
<dbReference type="InterPro" id="IPR037185">
    <property type="entry name" value="EmrE-like"/>
</dbReference>
<dbReference type="Pfam" id="PF00892">
    <property type="entry name" value="EamA"/>
    <property type="match status" value="2"/>
</dbReference>
<evidence type="ECO:0000313" key="9">
    <source>
        <dbReference type="Proteomes" id="UP000679352"/>
    </source>
</evidence>
<accession>A0A975S0T6</accession>
<feature type="transmembrane region" description="Helical" evidence="6">
    <location>
        <begin position="265"/>
        <end position="282"/>
    </location>
</feature>
<reference evidence="8" key="1">
    <citation type="submission" date="2021-06" db="EMBL/GenBank/DDBJ databases">
        <title>Direct submission.</title>
        <authorList>
            <person name="Lee C.-S."/>
            <person name="Jin L."/>
        </authorList>
    </citation>
    <scope>NUCLEOTIDE SEQUENCE</scope>
    <source>
        <strain evidence="8">Con5</strain>
    </source>
</reference>
<comment type="subcellular location">
    <subcellularLocation>
        <location evidence="1">Membrane</location>
        <topology evidence="1">Multi-pass membrane protein</topology>
    </subcellularLocation>
</comment>
<proteinExistence type="inferred from homology"/>
<gene>
    <name evidence="8" type="ORF">KM031_00735</name>
</gene>
<dbReference type="PANTHER" id="PTHR22911:SF6">
    <property type="entry name" value="SOLUTE CARRIER FAMILY 35 MEMBER G1"/>
    <property type="match status" value="1"/>
</dbReference>
<dbReference type="GO" id="GO:0016020">
    <property type="term" value="C:membrane"/>
    <property type="evidence" value="ECO:0007669"/>
    <property type="project" value="UniProtKB-SubCell"/>
</dbReference>
<feature type="domain" description="EamA" evidence="7">
    <location>
        <begin position="10"/>
        <end position="141"/>
    </location>
</feature>
<keyword evidence="4 6" id="KW-1133">Transmembrane helix</keyword>
<comment type="similarity">
    <text evidence="2">Belongs to the drug/metabolite transporter (DMT) superfamily. 10 TMS drug/metabolite exporter (DME) (TC 2.A.7.3) family.</text>
</comment>
<dbReference type="EMBL" id="CP076361">
    <property type="protein sequence ID" value="QWK90484.1"/>
    <property type="molecule type" value="Genomic_DNA"/>
</dbReference>
<evidence type="ECO:0000256" key="6">
    <source>
        <dbReference type="SAM" id="Phobius"/>
    </source>
</evidence>
<name>A0A975S0T6_9RHOB</name>
<dbReference type="RefSeq" id="WP_215504266.1">
    <property type="nucleotide sequence ID" value="NZ_CP076361.1"/>
</dbReference>
<evidence type="ECO:0000256" key="4">
    <source>
        <dbReference type="ARBA" id="ARBA00022989"/>
    </source>
</evidence>
<feature type="transmembrane region" description="Helical" evidence="6">
    <location>
        <begin position="181"/>
        <end position="199"/>
    </location>
</feature>
<sequence length="293" mass="31275">MPQTYRPLAAALWMIGSILSFTGMAIAGRAVAGVHDTFEIMLWRSVVGFCLVLVIAGAAGRLHEVRRDRLPQHLLRNVVHFSGQNLWFWALTAIPLAQVFALEFTSPIWVILLSPLFLGERLTPVRLLAAALGFAGAMLVARPDFTAIHPGVLAAAASAICFAGSIILTKALTKGESIVSILFWLTLMQTGLGLIASGWDGAIALPSAATLPWLILIGAAGVIAHFCLTTALSLASTTVVVPIDFARLPLIALVGMVLYGEPLDIWVLIGGAVIFGANWLNIRAENRRQARAV</sequence>